<dbReference type="EMBL" id="CP134184">
    <property type="protein sequence ID" value="WPA96035.1"/>
    <property type="molecule type" value="Genomic_DNA"/>
</dbReference>
<feature type="compositionally biased region" description="Low complexity" evidence="2">
    <location>
        <begin position="646"/>
        <end position="655"/>
    </location>
</feature>
<sequence>MTRASQRIFPGMNSREAHWQIDDTSQQWQLDLIRARGASPAASRIAKTRKKKCLAEEDQDPAGAMAVASNHDWASGPEPKATSQPRALSHTTFNYSSSPHPATLPPSTQSRESPSGRQLPSAFSTNSLPASGVIWSPEVCQSAPSLGLLYNTCTAALPRPGVAAFAPSGNLSASVPQDGRISSVDLHNSSTATSTWLHDNQWAAGFFTDSSGVDNSHSLPPRLPPNQGPPTIRLTTATAASQPQAAYLSASASPPAGRDNNHIPAFLSHPHSQMSPYMANETMEPIQAPVSPISPRQSPHDTTMGDQQHQLPRKRSHSVMSQQHDAAIVDVLHSRAPSTHSQTGASPTEEFSPRGSRAFKRGDPPMNTEGKYICNFSDDCNGQVFERKCEWSKHMDKHDRPYRCPHPSCAKLQGFTYSGGLLRHEREVHNKHGGPKAQLVCPFTDCKRHSGKGFTRKENLNEHLRRVHNNKDASSQQDAILEPNGNEVVPGALDGETQASTMTTTGGEDLSSLEPSLKRKRSNPPQDQVGLSALDENNMMQEMHRLRQENAWQADRIRQLEAAAAMNAEKTQRLEETISLWAQQQSQAHAQHEQQQQPEQPLMQHHEPDQQQFAPQHEESQNNEHQQLAEQQIAEHHLTEQHLSDQQLGEQQLGQHGTVEGDMKAVFEAVHAEGS</sequence>
<dbReference type="GeneID" id="35424425"/>
<evidence type="ECO:0000313" key="4">
    <source>
        <dbReference type="EMBL" id="WPA96035.1"/>
    </source>
</evidence>
<reference evidence="4 5" key="1">
    <citation type="submission" date="2023-09" db="EMBL/GenBank/DDBJ databases">
        <title>Complete-Gapless Cercospora beticola genome.</title>
        <authorList>
            <person name="Wyatt N.A."/>
            <person name="Spanner R.E."/>
            <person name="Bolton M.D."/>
        </authorList>
    </citation>
    <scope>NUCLEOTIDE SEQUENCE [LARGE SCALE GENOMIC DNA]</scope>
    <source>
        <strain evidence="4">Cb09-40</strain>
    </source>
</reference>
<feature type="region of interest" description="Disordered" evidence="2">
    <location>
        <begin position="288"/>
        <end position="308"/>
    </location>
</feature>
<keyword evidence="1" id="KW-0863">Zinc-finger</keyword>
<dbReference type="InterPro" id="IPR059095">
    <property type="entry name" value="Znf_C2H2_17_2nd"/>
</dbReference>
<feature type="compositionally biased region" description="Polar residues" evidence="2">
    <location>
        <begin position="294"/>
        <end position="308"/>
    </location>
</feature>
<evidence type="ECO:0000259" key="3">
    <source>
        <dbReference type="PROSITE" id="PS50157"/>
    </source>
</evidence>
<feature type="region of interest" description="Disordered" evidence="2">
    <location>
        <begin position="335"/>
        <end position="364"/>
    </location>
</feature>
<dbReference type="Gene3D" id="3.30.160.60">
    <property type="entry name" value="Classic Zinc Finger"/>
    <property type="match status" value="2"/>
</dbReference>
<feature type="region of interest" description="Disordered" evidence="2">
    <location>
        <begin position="484"/>
        <end position="532"/>
    </location>
</feature>
<dbReference type="SMART" id="SM00355">
    <property type="entry name" value="ZnF_C2H2"/>
    <property type="match status" value="3"/>
</dbReference>
<dbReference type="Proteomes" id="UP001302367">
    <property type="component" value="Chromosome 1"/>
</dbReference>
<organism evidence="4 5">
    <name type="scientific">Cercospora beticola</name>
    <name type="common">Sugarbeet leaf spot fungus</name>
    <dbReference type="NCBI Taxonomy" id="122368"/>
    <lineage>
        <taxon>Eukaryota</taxon>
        <taxon>Fungi</taxon>
        <taxon>Dikarya</taxon>
        <taxon>Ascomycota</taxon>
        <taxon>Pezizomycotina</taxon>
        <taxon>Dothideomycetes</taxon>
        <taxon>Dothideomycetidae</taxon>
        <taxon>Mycosphaerellales</taxon>
        <taxon>Mycosphaerellaceae</taxon>
        <taxon>Cercospora</taxon>
    </lineage>
</organism>
<feature type="domain" description="C2H2-type" evidence="3">
    <location>
        <begin position="444"/>
        <end position="473"/>
    </location>
</feature>
<accession>A0ABZ0N925</accession>
<dbReference type="InterPro" id="IPR059009">
    <property type="entry name" value="Znf_C2H2_17_1st"/>
</dbReference>
<evidence type="ECO:0000256" key="1">
    <source>
        <dbReference type="PROSITE-ProRule" id="PRU00042"/>
    </source>
</evidence>
<dbReference type="InterPro" id="IPR013087">
    <property type="entry name" value="Znf_C2H2_type"/>
</dbReference>
<keyword evidence="5" id="KW-1185">Reference proteome</keyword>
<feature type="compositionally biased region" description="Polar residues" evidence="2">
    <location>
        <begin position="81"/>
        <end position="123"/>
    </location>
</feature>
<keyword evidence="1" id="KW-0479">Metal-binding</keyword>
<protein>
    <recommendedName>
        <fullName evidence="3">C2H2-type domain-containing protein</fullName>
    </recommendedName>
</protein>
<evidence type="ECO:0000313" key="5">
    <source>
        <dbReference type="Proteomes" id="UP001302367"/>
    </source>
</evidence>
<evidence type="ECO:0000256" key="2">
    <source>
        <dbReference type="SAM" id="MobiDB-lite"/>
    </source>
</evidence>
<dbReference type="Pfam" id="PF26177">
    <property type="entry name" value="zf_C2H2_17_1st"/>
    <property type="match status" value="1"/>
</dbReference>
<feature type="compositionally biased region" description="Low complexity" evidence="2">
    <location>
        <begin position="583"/>
        <end position="603"/>
    </location>
</feature>
<feature type="compositionally biased region" description="Basic and acidic residues" evidence="2">
    <location>
        <begin position="633"/>
        <end position="643"/>
    </location>
</feature>
<keyword evidence="1" id="KW-0862">Zinc</keyword>
<dbReference type="Pfam" id="PF26176">
    <property type="entry name" value="zf_C2H2_17_2"/>
    <property type="match status" value="1"/>
</dbReference>
<feature type="region of interest" description="Disordered" evidence="2">
    <location>
        <begin position="37"/>
        <end position="123"/>
    </location>
</feature>
<name>A0ABZ0N925_CERBT</name>
<dbReference type="RefSeq" id="XP_023458267.2">
    <property type="nucleotide sequence ID" value="XM_023593251.2"/>
</dbReference>
<proteinExistence type="predicted"/>
<gene>
    <name evidence="4" type="ORF">RHO25_000640</name>
</gene>
<feature type="compositionally biased region" description="Polar residues" evidence="2">
    <location>
        <begin position="497"/>
        <end position="506"/>
    </location>
</feature>
<dbReference type="PROSITE" id="PS50157">
    <property type="entry name" value="ZINC_FINGER_C2H2_2"/>
    <property type="match status" value="1"/>
</dbReference>
<feature type="region of interest" description="Disordered" evidence="2">
    <location>
        <begin position="583"/>
        <end position="660"/>
    </location>
</feature>
<feature type="compositionally biased region" description="Polar residues" evidence="2">
    <location>
        <begin position="336"/>
        <end position="346"/>
    </location>
</feature>